<evidence type="ECO:0000259" key="2">
    <source>
        <dbReference type="Pfam" id="PF19316"/>
    </source>
</evidence>
<feature type="transmembrane region" description="Helical" evidence="1">
    <location>
        <begin position="848"/>
        <end position="867"/>
    </location>
</feature>
<keyword evidence="1" id="KW-0472">Membrane</keyword>
<accession>A0A922L4V5</accession>
<feature type="domain" description="GPI ethanolamine phosphate transferase 2 C-terminal" evidence="2">
    <location>
        <begin position="568"/>
        <end position="987"/>
    </location>
</feature>
<feature type="transmembrane region" description="Helical" evidence="1">
    <location>
        <begin position="706"/>
        <end position="722"/>
    </location>
</feature>
<keyword evidence="1" id="KW-0812">Transmembrane</keyword>
<dbReference type="Pfam" id="PF01663">
    <property type="entry name" value="Phosphodiest"/>
    <property type="match status" value="1"/>
</dbReference>
<dbReference type="EMBL" id="ASGP02000005">
    <property type="protein sequence ID" value="KAH9506799.1"/>
    <property type="molecule type" value="Genomic_DNA"/>
</dbReference>
<dbReference type="InterPro" id="IPR002591">
    <property type="entry name" value="Phosphodiest/P_Trfase"/>
</dbReference>
<dbReference type="GO" id="GO:0051267">
    <property type="term" value="F:CP2 mannose-ethanolamine phosphotransferase activity"/>
    <property type="evidence" value="ECO:0007669"/>
    <property type="project" value="TreeGrafter"/>
</dbReference>
<evidence type="ECO:0000256" key="1">
    <source>
        <dbReference type="SAM" id="Phobius"/>
    </source>
</evidence>
<feature type="transmembrane region" description="Helical" evidence="1">
    <location>
        <begin position="936"/>
        <end position="961"/>
    </location>
</feature>
<keyword evidence="4" id="KW-1185">Reference proteome</keyword>
<feature type="transmembrane region" description="Helical" evidence="1">
    <location>
        <begin position="976"/>
        <end position="998"/>
    </location>
</feature>
<reference evidence="3" key="2">
    <citation type="journal article" date="2022" name="Res Sq">
        <title>Comparative Genomics Reveals Insights into the Divergent Evolution of Astigmatic Mites and Household Pest Adaptations.</title>
        <authorList>
            <person name="Xiong Q."/>
            <person name="Wan A.T.-Y."/>
            <person name="Liu X.-Y."/>
            <person name="Fung C.S.-H."/>
            <person name="Xiao X."/>
            <person name="Malainual N."/>
            <person name="Hou J."/>
            <person name="Wang L."/>
            <person name="Wang M."/>
            <person name="Yang K."/>
            <person name="Cui Y."/>
            <person name="Leung E."/>
            <person name="Nong W."/>
            <person name="Shin S.-K."/>
            <person name="Au S."/>
            <person name="Jeong K.Y."/>
            <person name="Chew F.T."/>
            <person name="Hui J."/>
            <person name="Leung T.F."/>
            <person name="Tungtrongchitr A."/>
            <person name="Zhong N."/>
            <person name="Liu Z."/>
            <person name="Tsui S."/>
        </authorList>
    </citation>
    <scope>NUCLEOTIDE SEQUENCE</scope>
    <source>
        <strain evidence="3">Derf</strain>
        <tissue evidence="3">Whole organism</tissue>
    </source>
</reference>
<sequence length="1013" mass="117681">MNSTIIQPLWIFALAIIFLASTIHFGYNFLSSEELLLNDQQDDPSISDDSWIKKTLSMPLESSQGERMFVNHDYSIYLYLQDHCNQTLAKSRPKFNKFVLFIIDALRVDFVRSIIGENQHEQSLDPLLPYTEKVMQTNGIGLISVATIPTVTLPRIKALITGTLPSFMDYFLNLNPVVNSNNNNNNNDNVNVESKTKKHADDNLVEQFNRQGKSIVFYGDDTWTQLFSSSANEIFKRINVTSSLFATDYTEVDSNVTYNVNRELKTLNDWDVMILHYLGVDHIGHLRGFHSELFPDKFHEMDNVFRNIFDTITYSASVNDSYLIVITGDHGMTDAGNHGGHTIAETHTALIFISTNKIHYQPHQPSSKNDHKTDKEIAIFQLDFAATIAVLFGLELPRKNQGRIISTVLERFNIPHDEHLCHLFRNALQTQKLLMNNGEETKLLRKQFTTALNHHWNFIGKQNQTTSSEESFEKAQKSYQQLIGQIQHEFVSQTIDRSFWSSLIGAILISSLTVVVLLLIEIICNRSSSIVIIHLDRLLSGYYNSNGHYYHDLVPLRYSSSPLATIIIMAIFMLRFCLLGSINFMLNEHLFWYYSTLFLLSVNLFIIINFVFIPFYELFYELFSNRTCHNHHKFNCLVIVNSVGLIVTFFLLTYWRMPVLTDQDLNRIDITDYLQRSSNKRLLSSLLITALIVTASMIYGQTGSRCSYYFLITSFVLTYFYRSYLNQVTVFRFSALNFLAKWPNFCAQIIFTLVLFIIMDCIYRKFNYNITIPILSGWIVSNSKKQPVIIMKGICLNTLITIWIIMSILLLEPSLMPVFTLNILMEKMLYSILSETNTTKMDVKYRQLFYRFGLYACMAYSSFYQLGNRNSLSTISVNSCFIGLNQHIPIVCGLFMTISIYSTMIYWMIMFFIRFRDDFFINNIDESNIPKNYQTFTSIITITLINRFAMMSMTMFVTWWLRDHLFIWSIICPKLIYEFCFTILITIFTLTMFILYTYDDCFIEMQQKSMMNA</sequence>
<feature type="transmembrane region" description="Helical" evidence="1">
    <location>
        <begin position="9"/>
        <end position="30"/>
    </location>
</feature>
<dbReference type="InterPro" id="IPR017850">
    <property type="entry name" value="Alkaline_phosphatase_core_sf"/>
</dbReference>
<feature type="transmembrane region" description="Helical" evidence="1">
    <location>
        <begin position="816"/>
        <end position="836"/>
    </location>
</feature>
<gene>
    <name evidence="3" type="ORF">DERF_011514</name>
</gene>
<comment type="caution">
    <text evidence="3">The sequence shown here is derived from an EMBL/GenBank/DDBJ whole genome shotgun (WGS) entry which is preliminary data.</text>
</comment>
<feature type="transmembrane region" description="Helical" evidence="1">
    <location>
        <begin position="634"/>
        <end position="655"/>
    </location>
</feature>
<feature type="transmembrane region" description="Helical" evidence="1">
    <location>
        <begin position="682"/>
        <end position="699"/>
    </location>
</feature>
<evidence type="ECO:0000313" key="3">
    <source>
        <dbReference type="EMBL" id="KAH9506799.1"/>
    </source>
</evidence>
<dbReference type="GO" id="GO:0005789">
    <property type="term" value="C:endoplasmic reticulum membrane"/>
    <property type="evidence" value="ECO:0007669"/>
    <property type="project" value="TreeGrafter"/>
</dbReference>
<dbReference type="Gene3D" id="3.40.720.10">
    <property type="entry name" value="Alkaline Phosphatase, subunit A"/>
    <property type="match status" value="1"/>
</dbReference>
<dbReference type="InterPro" id="IPR045687">
    <property type="entry name" value="PIGG/GPI7_C"/>
</dbReference>
<dbReference type="SUPFAM" id="SSF53649">
    <property type="entry name" value="Alkaline phosphatase-like"/>
    <property type="match status" value="1"/>
</dbReference>
<dbReference type="InterPro" id="IPR039527">
    <property type="entry name" value="PIGG/GPI7"/>
</dbReference>
<dbReference type="GO" id="GO:0006506">
    <property type="term" value="P:GPI anchor biosynthetic process"/>
    <property type="evidence" value="ECO:0007669"/>
    <property type="project" value="InterPro"/>
</dbReference>
<feature type="transmembrane region" description="Helical" evidence="1">
    <location>
        <begin position="742"/>
        <end position="763"/>
    </location>
</feature>
<dbReference type="Proteomes" id="UP000790347">
    <property type="component" value="Unassembled WGS sequence"/>
</dbReference>
<feature type="transmembrane region" description="Helical" evidence="1">
    <location>
        <begin position="789"/>
        <end position="810"/>
    </location>
</feature>
<keyword evidence="1" id="KW-1133">Transmembrane helix</keyword>
<protein>
    <recommendedName>
        <fullName evidence="2">GPI ethanolamine phosphate transferase 2 C-terminal domain-containing protein</fullName>
    </recommendedName>
</protein>
<proteinExistence type="predicted"/>
<feature type="transmembrane region" description="Helical" evidence="1">
    <location>
        <begin position="499"/>
        <end position="520"/>
    </location>
</feature>
<feature type="transmembrane region" description="Helical" evidence="1">
    <location>
        <begin position="563"/>
        <end position="585"/>
    </location>
</feature>
<dbReference type="AlphaFoldDB" id="A0A922L4V5"/>
<evidence type="ECO:0000313" key="4">
    <source>
        <dbReference type="Proteomes" id="UP000790347"/>
    </source>
</evidence>
<organism evidence="3 4">
    <name type="scientific">Dermatophagoides farinae</name>
    <name type="common">American house dust mite</name>
    <dbReference type="NCBI Taxonomy" id="6954"/>
    <lineage>
        <taxon>Eukaryota</taxon>
        <taxon>Metazoa</taxon>
        <taxon>Ecdysozoa</taxon>
        <taxon>Arthropoda</taxon>
        <taxon>Chelicerata</taxon>
        <taxon>Arachnida</taxon>
        <taxon>Acari</taxon>
        <taxon>Acariformes</taxon>
        <taxon>Sarcoptiformes</taxon>
        <taxon>Astigmata</taxon>
        <taxon>Psoroptidia</taxon>
        <taxon>Analgoidea</taxon>
        <taxon>Pyroglyphidae</taxon>
        <taxon>Dermatophagoidinae</taxon>
        <taxon>Dermatophagoides</taxon>
    </lineage>
</organism>
<dbReference type="PANTHER" id="PTHR23072:SF0">
    <property type="entry name" value="GPI ETHANOLAMINE PHOSPHATE TRANSFERASE 2"/>
    <property type="match status" value="1"/>
</dbReference>
<name>A0A922L4V5_DERFA</name>
<feature type="transmembrane region" description="Helical" evidence="1">
    <location>
        <begin position="591"/>
        <end position="613"/>
    </location>
</feature>
<dbReference type="Pfam" id="PF19316">
    <property type="entry name" value="PIGO_PIGG"/>
    <property type="match status" value="1"/>
</dbReference>
<dbReference type="PANTHER" id="PTHR23072">
    <property type="entry name" value="PHOSPHATIDYLINOSITOL GLYCAN-RELATED"/>
    <property type="match status" value="1"/>
</dbReference>
<reference evidence="3" key="1">
    <citation type="submission" date="2013-05" db="EMBL/GenBank/DDBJ databases">
        <authorList>
            <person name="Yim A.K.Y."/>
            <person name="Chan T.F."/>
            <person name="Ji K.M."/>
            <person name="Liu X.Y."/>
            <person name="Zhou J.W."/>
            <person name="Li R.Q."/>
            <person name="Yang K.Y."/>
            <person name="Li J."/>
            <person name="Li M."/>
            <person name="Law P.T.W."/>
            <person name="Wu Y.L."/>
            <person name="Cai Z.L."/>
            <person name="Qin H."/>
            <person name="Bao Y."/>
            <person name="Leung R.K.K."/>
            <person name="Ng P.K.S."/>
            <person name="Zou J."/>
            <person name="Zhong X.J."/>
            <person name="Ran P.X."/>
            <person name="Zhong N.S."/>
            <person name="Liu Z.G."/>
            <person name="Tsui S.K.W."/>
        </authorList>
    </citation>
    <scope>NUCLEOTIDE SEQUENCE</scope>
    <source>
        <strain evidence="3">Derf</strain>
        <tissue evidence="3">Whole organism</tissue>
    </source>
</reference>
<feature type="transmembrane region" description="Helical" evidence="1">
    <location>
        <begin position="887"/>
        <end position="915"/>
    </location>
</feature>